<keyword evidence="3" id="KW-1185">Reference proteome</keyword>
<keyword evidence="1" id="KW-0472">Membrane</keyword>
<name>W8VZW8_9FLAO</name>
<keyword evidence="1" id="KW-1133">Transmembrane helix</keyword>
<evidence type="ECO:0000256" key="1">
    <source>
        <dbReference type="SAM" id="Phobius"/>
    </source>
</evidence>
<dbReference type="HOGENOM" id="CLU_2667442_0_0_10"/>
<organism evidence="2 3">
    <name type="scientific">Nonlabens marinus S1-08</name>
    <dbReference type="NCBI Taxonomy" id="1454201"/>
    <lineage>
        <taxon>Bacteria</taxon>
        <taxon>Pseudomonadati</taxon>
        <taxon>Bacteroidota</taxon>
        <taxon>Flavobacteriia</taxon>
        <taxon>Flavobacteriales</taxon>
        <taxon>Flavobacteriaceae</taxon>
        <taxon>Nonlabens</taxon>
    </lineage>
</organism>
<reference evidence="2 3" key="1">
    <citation type="journal article" date="2014" name="Proc. Natl. Acad. Sci. U.S.A.">
        <title>Functional characterization of flavobacteria rhodopsins reveals a unique class of light-driven chloride pump in bacteria.</title>
        <authorList>
            <person name="Yoshizawa S."/>
            <person name="Kumagai Y."/>
            <person name="Kim H."/>
            <person name="Ogura Y."/>
            <person name="Hayashi T."/>
            <person name="Iwasaki W."/>
            <person name="DeLong E.F."/>
            <person name="Kogure K."/>
        </authorList>
    </citation>
    <scope>NUCLEOTIDE SEQUENCE [LARGE SCALE GENOMIC DNA]</scope>
    <source>
        <strain evidence="2 3">S1-08</strain>
    </source>
</reference>
<dbReference type="EMBL" id="AP014548">
    <property type="protein sequence ID" value="BAO55301.1"/>
    <property type="molecule type" value="Genomic_DNA"/>
</dbReference>
<gene>
    <name evidence="2" type="ORF">NMS_1292</name>
</gene>
<feature type="transmembrane region" description="Helical" evidence="1">
    <location>
        <begin position="53"/>
        <end position="72"/>
    </location>
</feature>
<keyword evidence="1" id="KW-0812">Transmembrane</keyword>
<dbReference type="KEGG" id="nmf:NMS_1292"/>
<proteinExistence type="predicted"/>
<dbReference type="Proteomes" id="UP000031760">
    <property type="component" value="Chromosome"/>
</dbReference>
<sequence>MAVLLLILVFFFLKDTFPFSTQKWIYLLLGGVLILVDVLRIREVYRLGQRKLLVVRIVTLAMVIGFVGYWWYLHF</sequence>
<feature type="transmembrane region" description="Helical" evidence="1">
    <location>
        <begin position="24"/>
        <end position="41"/>
    </location>
</feature>
<evidence type="ECO:0000313" key="3">
    <source>
        <dbReference type="Proteomes" id="UP000031760"/>
    </source>
</evidence>
<evidence type="ECO:0000313" key="2">
    <source>
        <dbReference type="EMBL" id="BAO55301.1"/>
    </source>
</evidence>
<dbReference type="STRING" id="1454201.NMS_1292"/>
<accession>W8VZW8</accession>
<protein>
    <submittedName>
        <fullName evidence="2">Uncharacterized protein</fullName>
    </submittedName>
</protein>
<dbReference type="AlphaFoldDB" id="W8VZW8"/>